<evidence type="ECO:0000313" key="2">
    <source>
        <dbReference type="EMBL" id="RXF70873.1"/>
    </source>
</evidence>
<feature type="transmembrane region" description="Helical" evidence="1">
    <location>
        <begin position="20"/>
        <end position="39"/>
    </location>
</feature>
<dbReference type="AlphaFoldDB" id="A0A4Q0MCQ2"/>
<dbReference type="Proteomes" id="UP000289708">
    <property type="component" value="Unassembled WGS sequence"/>
</dbReference>
<gene>
    <name evidence="2" type="ORF">EK403_16760</name>
</gene>
<evidence type="ECO:0000313" key="3">
    <source>
        <dbReference type="Proteomes" id="UP000289708"/>
    </source>
</evidence>
<sequence length="56" mass="6083">MRRALGDFGRDRRGATAIEYALIAVGISIAAAMTVYAIGSSLKTNFYDKVEEATRN</sequence>
<keyword evidence="1" id="KW-1133">Transmembrane helix</keyword>
<protein>
    <submittedName>
        <fullName evidence="2">Flp family type IVb pilin</fullName>
    </submittedName>
</protein>
<keyword evidence="1" id="KW-0812">Transmembrane</keyword>
<organism evidence="2 3">
    <name type="scientific">Hansschlegelia zhihuaiae</name>
    <dbReference type="NCBI Taxonomy" id="405005"/>
    <lineage>
        <taxon>Bacteria</taxon>
        <taxon>Pseudomonadati</taxon>
        <taxon>Pseudomonadota</taxon>
        <taxon>Alphaproteobacteria</taxon>
        <taxon>Hyphomicrobiales</taxon>
        <taxon>Methylopilaceae</taxon>
        <taxon>Hansschlegelia</taxon>
    </lineage>
</organism>
<keyword evidence="1" id="KW-0472">Membrane</keyword>
<comment type="caution">
    <text evidence="2">The sequence shown here is derived from an EMBL/GenBank/DDBJ whole genome shotgun (WGS) entry which is preliminary data.</text>
</comment>
<name>A0A4Q0MCQ2_9HYPH</name>
<keyword evidence="3" id="KW-1185">Reference proteome</keyword>
<dbReference type="OrthoDB" id="5325135at2"/>
<proteinExistence type="predicted"/>
<reference evidence="2 3" key="1">
    <citation type="submission" date="2018-12" db="EMBL/GenBank/DDBJ databases">
        <title>bacterium Hansschlegelia zhihuaiae S113.</title>
        <authorList>
            <person name="He J."/>
        </authorList>
    </citation>
    <scope>NUCLEOTIDE SEQUENCE [LARGE SCALE GENOMIC DNA]</scope>
    <source>
        <strain evidence="2 3">S 113</strain>
    </source>
</reference>
<dbReference type="InterPro" id="IPR007047">
    <property type="entry name" value="Flp_Fap"/>
</dbReference>
<accession>A0A4Q0MCQ2</accession>
<dbReference type="EMBL" id="RYFI01000017">
    <property type="protein sequence ID" value="RXF70873.1"/>
    <property type="molecule type" value="Genomic_DNA"/>
</dbReference>
<evidence type="ECO:0000256" key="1">
    <source>
        <dbReference type="SAM" id="Phobius"/>
    </source>
</evidence>
<dbReference type="Pfam" id="PF04964">
    <property type="entry name" value="Flp_Fap"/>
    <property type="match status" value="1"/>
</dbReference>